<feature type="transmembrane region" description="Helical" evidence="6">
    <location>
        <begin position="132"/>
        <end position="157"/>
    </location>
</feature>
<evidence type="ECO:0000256" key="4">
    <source>
        <dbReference type="ARBA" id="ARBA00022989"/>
    </source>
</evidence>
<feature type="transmembrane region" description="Helical" evidence="6">
    <location>
        <begin position="44"/>
        <end position="68"/>
    </location>
</feature>
<dbReference type="NCBIfam" id="NF037979">
    <property type="entry name" value="Na_transp"/>
    <property type="match status" value="1"/>
</dbReference>
<dbReference type="InterPro" id="IPR047218">
    <property type="entry name" value="YocR/YhdH-like"/>
</dbReference>
<gene>
    <name evidence="7" type="ORF">RI845_03710</name>
</gene>
<dbReference type="PANTHER" id="PTHR42948">
    <property type="entry name" value="TRANSPORTER"/>
    <property type="match status" value="1"/>
</dbReference>
<feature type="transmembrane region" description="Helical" evidence="6">
    <location>
        <begin position="177"/>
        <end position="203"/>
    </location>
</feature>
<keyword evidence="4 6" id="KW-1133">Transmembrane helix</keyword>
<dbReference type="PROSITE" id="PS50267">
    <property type="entry name" value="NA_NEUROTRAN_SYMP_3"/>
    <property type="match status" value="1"/>
</dbReference>
<feature type="transmembrane region" description="Helical" evidence="6">
    <location>
        <begin position="281"/>
        <end position="304"/>
    </location>
</feature>
<name>A0ABY9TKM0_9GAMM</name>
<reference evidence="8" key="1">
    <citation type="submission" date="2023-09" db="EMBL/GenBank/DDBJ databases">
        <authorList>
            <person name="Li S."/>
            <person name="Li X."/>
            <person name="Zhang C."/>
            <person name="Zhao Z."/>
        </authorList>
    </citation>
    <scope>NUCLEOTIDE SEQUENCE [LARGE SCALE GENOMIC DNA]</scope>
    <source>
        <strain evidence="8">SQ345</strain>
    </source>
</reference>
<organism evidence="7 8">
    <name type="scientific">Thalassotalea nanhaiensis</name>
    <dbReference type="NCBI Taxonomy" id="3065648"/>
    <lineage>
        <taxon>Bacteria</taxon>
        <taxon>Pseudomonadati</taxon>
        <taxon>Pseudomonadota</taxon>
        <taxon>Gammaproteobacteria</taxon>
        <taxon>Alteromonadales</taxon>
        <taxon>Colwelliaceae</taxon>
        <taxon>Thalassotalea</taxon>
    </lineage>
</organism>
<comment type="subcellular location">
    <subcellularLocation>
        <location evidence="1">Membrane</location>
        <topology evidence="1">Multi-pass membrane protein</topology>
    </subcellularLocation>
</comment>
<dbReference type="SUPFAM" id="SSF161070">
    <property type="entry name" value="SNF-like"/>
    <property type="match status" value="1"/>
</dbReference>
<dbReference type="InterPro" id="IPR000175">
    <property type="entry name" value="Na/ntran_symport"/>
</dbReference>
<dbReference type="EMBL" id="CP134146">
    <property type="protein sequence ID" value="WNC69266.1"/>
    <property type="molecule type" value="Genomic_DNA"/>
</dbReference>
<dbReference type="CDD" id="cd10336">
    <property type="entry name" value="SLC6sbd_Tyt1-Like"/>
    <property type="match status" value="1"/>
</dbReference>
<evidence type="ECO:0000313" key="8">
    <source>
        <dbReference type="Proteomes" id="UP001248581"/>
    </source>
</evidence>
<feature type="transmembrane region" description="Helical" evidence="6">
    <location>
        <begin position="353"/>
        <end position="372"/>
    </location>
</feature>
<proteinExistence type="predicted"/>
<evidence type="ECO:0000256" key="5">
    <source>
        <dbReference type="ARBA" id="ARBA00023136"/>
    </source>
</evidence>
<evidence type="ECO:0000256" key="1">
    <source>
        <dbReference type="ARBA" id="ARBA00004141"/>
    </source>
</evidence>
<evidence type="ECO:0000256" key="6">
    <source>
        <dbReference type="SAM" id="Phobius"/>
    </source>
</evidence>
<feature type="transmembrane region" description="Helical" evidence="6">
    <location>
        <begin position="311"/>
        <end position="333"/>
    </location>
</feature>
<feature type="transmembrane region" description="Helical" evidence="6">
    <location>
        <begin position="12"/>
        <end position="32"/>
    </location>
</feature>
<dbReference type="PRINTS" id="PR00176">
    <property type="entry name" value="NANEUSMPORT"/>
</dbReference>
<evidence type="ECO:0000256" key="3">
    <source>
        <dbReference type="ARBA" id="ARBA00022692"/>
    </source>
</evidence>
<sequence length="452" mass="49127">MANARGEFSSRIGFILAAAGSAVGLGNIWGFPTQTASNGGAAFVFVYLILAFTLAYPAFMAELLIGRYGQANAVTSLQKMSKTLLQKRFAFIVGFGGIIFASLILSFYGILAGQMMSFAVEPVIRTIGFESIADWVVVGSLSRNLLFTAFFMCLTLYIIKKGVQEGIEKWSKRLMPLLIMLLICLIIYVFTLDGASLGLKAYLNPDFSRVLEPNLLISALGQAFFSLSIGTSTMVIYGSYISKKENLISLGAQVTLIDVSIAFLAGLLIIPAMYVAQHQGVAIFAADGSLIAGPSMVLTVLPALFDGMGVVGSVVAFTFFVLMTVAALTSSISMLETPVSYAVERHNFERKKASMIIGAVIFMISVIIISNIEELLGLAIVIATEYGQPIVAMLACIFVGWIWHRSEILKELQQGNAGVEHSLFWKIWPWYVKFVCPTAIAIVFIHFLNRSI</sequence>
<feature type="transmembrane region" description="Helical" evidence="6">
    <location>
        <begin position="430"/>
        <end position="448"/>
    </location>
</feature>
<evidence type="ECO:0000313" key="7">
    <source>
        <dbReference type="EMBL" id="WNC69266.1"/>
    </source>
</evidence>
<keyword evidence="5 6" id="KW-0472">Membrane</keyword>
<dbReference type="Proteomes" id="UP001248581">
    <property type="component" value="Chromosome"/>
</dbReference>
<dbReference type="Pfam" id="PF00209">
    <property type="entry name" value="SNF"/>
    <property type="match status" value="2"/>
</dbReference>
<keyword evidence="8" id="KW-1185">Reference proteome</keyword>
<dbReference type="RefSeq" id="WP_348388410.1">
    <property type="nucleotide sequence ID" value="NZ_CP134146.1"/>
</dbReference>
<accession>A0ABY9TKM0</accession>
<feature type="transmembrane region" description="Helical" evidence="6">
    <location>
        <begin position="379"/>
        <end position="403"/>
    </location>
</feature>
<keyword evidence="3 6" id="KW-0812">Transmembrane</keyword>
<dbReference type="InterPro" id="IPR037272">
    <property type="entry name" value="SNS_sf"/>
</dbReference>
<keyword evidence="2" id="KW-0813">Transport</keyword>
<feature type="transmembrane region" description="Helical" evidence="6">
    <location>
        <begin position="250"/>
        <end position="275"/>
    </location>
</feature>
<feature type="transmembrane region" description="Helical" evidence="6">
    <location>
        <begin position="215"/>
        <end position="238"/>
    </location>
</feature>
<evidence type="ECO:0000256" key="2">
    <source>
        <dbReference type="ARBA" id="ARBA00022448"/>
    </source>
</evidence>
<feature type="transmembrane region" description="Helical" evidence="6">
    <location>
        <begin position="89"/>
        <end position="112"/>
    </location>
</feature>
<protein>
    <submittedName>
        <fullName evidence="7">Sodium-dependent transporter</fullName>
    </submittedName>
</protein>
<dbReference type="PANTHER" id="PTHR42948:SF1">
    <property type="entry name" value="TRANSPORTER"/>
    <property type="match status" value="1"/>
</dbReference>